<keyword evidence="3" id="KW-1185">Reference proteome</keyword>
<gene>
    <name evidence="2" type="ORF">GCM10025864_28480</name>
</gene>
<dbReference type="Proteomes" id="UP001157091">
    <property type="component" value="Unassembled WGS sequence"/>
</dbReference>
<protein>
    <recommendedName>
        <fullName evidence="1">Glycosyltransferase 2-like domain-containing protein</fullName>
    </recommendedName>
</protein>
<proteinExistence type="predicted"/>
<reference evidence="3" key="1">
    <citation type="journal article" date="2019" name="Int. J. Syst. Evol. Microbiol.">
        <title>The Global Catalogue of Microorganisms (GCM) 10K type strain sequencing project: providing services to taxonomists for standard genome sequencing and annotation.</title>
        <authorList>
            <consortium name="The Broad Institute Genomics Platform"/>
            <consortium name="The Broad Institute Genome Sequencing Center for Infectious Disease"/>
            <person name="Wu L."/>
            <person name="Ma J."/>
        </authorList>
    </citation>
    <scope>NUCLEOTIDE SEQUENCE [LARGE SCALE GENOMIC DNA]</scope>
    <source>
        <strain evidence="3">NBRC 106348</strain>
    </source>
</reference>
<dbReference type="Gene3D" id="3.90.550.10">
    <property type="entry name" value="Spore Coat Polysaccharide Biosynthesis Protein SpsA, Chain A"/>
    <property type="match status" value="1"/>
</dbReference>
<name>A0ABQ6I2U5_9MICO</name>
<dbReference type="SUPFAM" id="SSF53448">
    <property type="entry name" value="Nucleotide-diphospho-sugar transferases"/>
    <property type="match status" value="1"/>
</dbReference>
<organism evidence="2 3">
    <name type="scientific">Luteimicrobium album</name>
    <dbReference type="NCBI Taxonomy" id="1054550"/>
    <lineage>
        <taxon>Bacteria</taxon>
        <taxon>Bacillati</taxon>
        <taxon>Actinomycetota</taxon>
        <taxon>Actinomycetes</taxon>
        <taxon>Micrococcales</taxon>
        <taxon>Luteimicrobium</taxon>
    </lineage>
</organism>
<accession>A0ABQ6I2U5</accession>
<dbReference type="EMBL" id="BSUK01000001">
    <property type="protein sequence ID" value="GMA25089.1"/>
    <property type="molecule type" value="Genomic_DNA"/>
</dbReference>
<sequence>MRVPWVRREPLVSVVVPLHNPSVGFDDLCASLWAQSLPDDQYEVVFVDDGSTDDTPDRLARIAREHRNVQVHQIPASGWPGRPRNVGVRHARGRYVFFSDQDDELFPEALERTCAMAERNDSDVVMGKVVQSGANTPYWPLWRRDVEVADLVRDGVTLSRTVHKLFRRSFLLDHAIRFPEGPVRLEDYHVMGQVFAASPRVSVLASYPCYRWIKHRGNNSSRPTVPAEYWGYFAEAMNLVDTLGGPPDVSDALKIAATGQAFTRPFIASWLKHSPERQAEELAATAQWVDDAVPARLDDRQPLVRRGQLQALRRRDEQAYRAVQELRTRAHAKDALVSASWTSAGTLRVEATVRMVFPGRRVVDPLGGERWSVPGLPDDGTFDLRVLDVDRPTGEVTVRDREVGTEWPVDTRIDVAPERGGAVVRLVAEVDPPHAAFGRPLDPGIWDVRLQLAMLGRSFSRRLSVPDDTLATDVAGTVRPVGTVEVTPYRTAAGTLAVRVRGREARPDADG</sequence>
<dbReference type="PANTHER" id="PTHR22916">
    <property type="entry name" value="GLYCOSYLTRANSFERASE"/>
    <property type="match status" value="1"/>
</dbReference>
<dbReference type="PANTHER" id="PTHR22916:SF3">
    <property type="entry name" value="UDP-GLCNAC:BETAGAL BETA-1,3-N-ACETYLGLUCOSAMINYLTRANSFERASE-LIKE PROTEIN 1"/>
    <property type="match status" value="1"/>
</dbReference>
<dbReference type="InterPro" id="IPR001173">
    <property type="entry name" value="Glyco_trans_2-like"/>
</dbReference>
<dbReference type="InterPro" id="IPR029044">
    <property type="entry name" value="Nucleotide-diphossugar_trans"/>
</dbReference>
<evidence type="ECO:0000313" key="3">
    <source>
        <dbReference type="Proteomes" id="UP001157091"/>
    </source>
</evidence>
<dbReference type="Pfam" id="PF00535">
    <property type="entry name" value="Glycos_transf_2"/>
    <property type="match status" value="1"/>
</dbReference>
<evidence type="ECO:0000313" key="2">
    <source>
        <dbReference type="EMBL" id="GMA25089.1"/>
    </source>
</evidence>
<comment type="caution">
    <text evidence="2">The sequence shown here is derived from an EMBL/GenBank/DDBJ whole genome shotgun (WGS) entry which is preliminary data.</text>
</comment>
<dbReference type="CDD" id="cd00761">
    <property type="entry name" value="Glyco_tranf_GTA_type"/>
    <property type="match status" value="1"/>
</dbReference>
<evidence type="ECO:0000259" key="1">
    <source>
        <dbReference type="Pfam" id="PF00535"/>
    </source>
</evidence>
<feature type="domain" description="Glycosyltransferase 2-like" evidence="1">
    <location>
        <begin position="13"/>
        <end position="141"/>
    </location>
</feature>